<reference evidence="2 3" key="1">
    <citation type="submission" date="2017-06" db="EMBL/GenBank/DDBJ databases">
        <title>Herbaspirillum phytohormonus sp. nov., isolated from the root nodule of Robinia pseudoacacia in lead-zinc mine.</title>
        <authorList>
            <person name="Fan M."/>
            <person name="Lin Y."/>
        </authorList>
    </citation>
    <scope>NUCLEOTIDE SEQUENCE [LARGE SCALE GENOMIC DNA]</scope>
    <source>
        <strain evidence="2 3">HZ10</strain>
    </source>
</reference>
<dbReference type="EMBL" id="NJGU01000016">
    <property type="protein sequence ID" value="OWY26705.1"/>
    <property type="molecule type" value="Genomic_DNA"/>
</dbReference>
<protein>
    <submittedName>
        <fullName evidence="2">Uncharacterized protein</fullName>
    </submittedName>
</protein>
<evidence type="ECO:0000313" key="2">
    <source>
        <dbReference type="EMBL" id="OWY26705.1"/>
    </source>
</evidence>
<evidence type="ECO:0000256" key="1">
    <source>
        <dbReference type="SAM" id="Phobius"/>
    </source>
</evidence>
<accession>A0A2D0B5B2</accession>
<keyword evidence="1" id="KW-1133">Transmembrane helix</keyword>
<name>A0A2D0B5B2_9BURK</name>
<sequence>MSALWWQYAVVGALVAASLFYMLRKLAPAAAWRWQARFATWLLRRRSPRWQALGRRLLPARAGGGCGGGACDGCGDSGDAMPPLEQKVTFHRRR</sequence>
<feature type="transmembrane region" description="Helical" evidence="1">
    <location>
        <begin position="6"/>
        <end position="23"/>
    </location>
</feature>
<dbReference type="RefSeq" id="WP_088752615.1">
    <property type="nucleotide sequence ID" value="NZ_CP193789.1"/>
</dbReference>
<keyword evidence="1" id="KW-0812">Transmembrane</keyword>
<dbReference type="Pfam" id="PF20228">
    <property type="entry name" value="DUF6587"/>
    <property type="match status" value="1"/>
</dbReference>
<dbReference type="AlphaFoldDB" id="A0A2D0B5B2"/>
<comment type="caution">
    <text evidence="2">The sequence shown here is derived from an EMBL/GenBank/DDBJ whole genome shotgun (WGS) entry which is preliminary data.</text>
</comment>
<dbReference type="InterPro" id="IPR046494">
    <property type="entry name" value="DUF6587"/>
</dbReference>
<gene>
    <name evidence="2" type="ORF">CEJ42_22485</name>
</gene>
<keyword evidence="1" id="KW-0472">Membrane</keyword>
<dbReference type="Proteomes" id="UP000197596">
    <property type="component" value="Unassembled WGS sequence"/>
</dbReference>
<organism evidence="2 3">
    <name type="scientific">Herbaspirillum robiniae</name>
    <dbReference type="NCBI Taxonomy" id="2014887"/>
    <lineage>
        <taxon>Bacteria</taxon>
        <taxon>Pseudomonadati</taxon>
        <taxon>Pseudomonadota</taxon>
        <taxon>Betaproteobacteria</taxon>
        <taxon>Burkholderiales</taxon>
        <taxon>Oxalobacteraceae</taxon>
        <taxon>Herbaspirillum</taxon>
    </lineage>
</organism>
<proteinExistence type="predicted"/>
<evidence type="ECO:0000313" key="3">
    <source>
        <dbReference type="Proteomes" id="UP000197596"/>
    </source>
</evidence>